<sequence>MRESRQQGTVPAARTAAASSGPRHEPANALPAPGKNRQPPSGAGETARPPDRPPTPPRTLKNVLPCPPMMGVEYLIVGYGIAGATLAAELRGRGRSVLVLDVARSDSASRVAAGLMNPVAGKRFALAWRADELLTAAVAFYRAQEQRLGQPFLYELPIIKLFSSVQEQNTVVARSADQPWLDFVTQATGELPTLPGVHQELGGLRIRRGGYVRVEELLTALTAEALAAGWLQHETFDWGQLVADPAGGFTYAGRVQARHIISCEGAATSQNPYFGWLPLTANQGEVLTVKCPGLPTDTVLNKGAYVVPLGEGLLRVGATYRWPPFAAGTTPEALAELTDRLRAITARPFAVVGQRAGVRPAVRDRKPLLGTHPETPGVHVFNGLGSKGVMMAPRLAQVMADWLENDVAPWPEVNIRRYLTLYSPANAGPPASRALRS</sequence>
<reference evidence="4 5" key="1">
    <citation type="submission" date="2018-09" db="EMBL/GenBank/DDBJ databases">
        <authorList>
            <person name="Zeman M."/>
            <person name="Pardy F."/>
        </authorList>
    </citation>
    <scope>NUCLEOTIDE SEQUENCE [LARGE SCALE GENOMIC DNA]</scope>
    <source>
        <strain evidence="4 5">CCM 8852</strain>
    </source>
</reference>
<evidence type="ECO:0000259" key="3">
    <source>
        <dbReference type="Pfam" id="PF01266"/>
    </source>
</evidence>
<evidence type="ECO:0000256" key="1">
    <source>
        <dbReference type="ARBA" id="ARBA00023002"/>
    </source>
</evidence>
<proteinExistence type="predicted"/>
<dbReference type="Gene3D" id="3.30.9.10">
    <property type="entry name" value="D-Amino Acid Oxidase, subunit A, domain 2"/>
    <property type="match status" value="1"/>
</dbReference>
<dbReference type="InterPro" id="IPR006076">
    <property type="entry name" value="FAD-dep_OxRdtase"/>
</dbReference>
<evidence type="ECO:0000313" key="5">
    <source>
        <dbReference type="Proteomes" id="UP000284250"/>
    </source>
</evidence>
<dbReference type="Pfam" id="PF01266">
    <property type="entry name" value="DAO"/>
    <property type="match status" value="1"/>
</dbReference>
<name>A0A418R1N5_9BACT</name>
<gene>
    <name evidence="4" type="ORF">D0T11_07445</name>
</gene>
<dbReference type="SUPFAM" id="SSF51971">
    <property type="entry name" value="Nucleotide-binding domain"/>
    <property type="match status" value="1"/>
</dbReference>
<organism evidence="4 5">
    <name type="scientific">Hymenobacter rubripertinctus</name>
    <dbReference type="NCBI Taxonomy" id="2029981"/>
    <lineage>
        <taxon>Bacteria</taxon>
        <taxon>Pseudomonadati</taxon>
        <taxon>Bacteroidota</taxon>
        <taxon>Cytophagia</taxon>
        <taxon>Cytophagales</taxon>
        <taxon>Hymenobacteraceae</taxon>
        <taxon>Hymenobacter</taxon>
    </lineage>
</organism>
<evidence type="ECO:0000256" key="2">
    <source>
        <dbReference type="SAM" id="MobiDB-lite"/>
    </source>
</evidence>
<accession>A0A418R1N5</accession>
<dbReference type="Proteomes" id="UP000284250">
    <property type="component" value="Unassembled WGS sequence"/>
</dbReference>
<dbReference type="Gene3D" id="3.50.50.60">
    <property type="entry name" value="FAD/NAD(P)-binding domain"/>
    <property type="match status" value="1"/>
</dbReference>
<dbReference type="SUPFAM" id="SSF54373">
    <property type="entry name" value="FAD-linked reductases, C-terminal domain"/>
    <property type="match status" value="1"/>
</dbReference>
<keyword evidence="1" id="KW-0560">Oxidoreductase</keyword>
<protein>
    <submittedName>
        <fullName evidence="4">FAD-binding oxidoreductase</fullName>
    </submittedName>
</protein>
<comment type="caution">
    <text evidence="4">The sequence shown here is derived from an EMBL/GenBank/DDBJ whole genome shotgun (WGS) entry which is preliminary data.</text>
</comment>
<dbReference type="InterPro" id="IPR036188">
    <property type="entry name" value="FAD/NAD-bd_sf"/>
</dbReference>
<keyword evidence="5" id="KW-1185">Reference proteome</keyword>
<evidence type="ECO:0000313" key="4">
    <source>
        <dbReference type="EMBL" id="RIY11291.1"/>
    </source>
</evidence>
<dbReference type="EMBL" id="QYCN01000009">
    <property type="protein sequence ID" value="RIY11291.1"/>
    <property type="molecule type" value="Genomic_DNA"/>
</dbReference>
<dbReference type="AlphaFoldDB" id="A0A418R1N5"/>
<feature type="region of interest" description="Disordered" evidence="2">
    <location>
        <begin position="1"/>
        <end position="63"/>
    </location>
</feature>
<dbReference type="GO" id="GO:0016491">
    <property type="term" value="F:oxidoreductase activity"/>
    <property type="evidence" value="ECO:0007669"/>
    <property type="project" value="UniProtKB-KW"/>
</dbReference>
<reference evidence="4 5" key="2">
    <citation type="submission" date="2019-01" db="EMBL/GenBank/DDBJ databases">
        <title>Hymenobacter humicola sp. nov., isolated from soils in Antarctica.</title>
        <authorList>
            <person name="Sedlacek I."/>
            <person name="Holochova P."/>
            <person name="Kralova S."/>
            <person name="Pantucek R."/>
            <person name="Stankova E."/>
            <person name="Vrbovska V."/>
            <person name="Kristofova L."/>
            <person name="Svec P."/>
            <person name="Busse H.-J."/>
        </authorList>
    </citation>
    <scope>NUCLEOTIDE SEQUENCE [LARGE SCALE GENOMIC DNA]</scope>
    <source>
        <strain evidence="4 5">CCM 8852</strain>
    </source>
</reference>
<dbReference type="PANTHER" id="PTHR13847">
    <property type="entry name" value="SARCOSINE DEHYDROGENASE-RELATED"/>
    <property type="match status" value="1"/>
</dbReference>
<dbReference type="GO" id="GO:0005737">
    <property type="term" value="C:cytoplasm"/>
    <property type="evidence" value="ECO:0007669"/>
    <property type="project" value="TreeGrafter"/>
</dbReference>
<dbReference type="PANTHER" id="PTHR13847:SF289">
    <property type="entry name" value="GLYCINE OXIDASE"/>
    <property type="match status" value="1"/>
</dbReference>
<dbReference type="OrthoDB" id="214253at2"/>
<feature type="domain" description="FAD dependent oxidoreductase" evidence="3">
    <location>
        <begin position="74"/>
        <end position="402"/>
    </location>
</feature>